<evidence type="ECO:0000313" key="2">
    <source>
        <dbReference type="EMBL" id="SPF80826.1"/>
    </source>
</evidence>
<dbReference type="Pfam" id="PF09356">
    <property type="entry name" value="Phage_BR0599"/>
    <property type="match status" value="1"/>
</dbReference>
<dbReference type="InterPro" id="IPR011928">
    <property type="entry name" value="Phage_phiJL001_Gp84"/>
</dbReference>
<gene>
    <name evidence="2" type="ORF">PRI8871_02638</name>
</gene>
<dbReference type="EMBL" id="OMOJ01000005">
    <property type="protein sequence ID" value="SPF80826.1"/>
    <property type="molecule type" value="Genomic_DNA"/>
</dbReference>
<protein>
    <recommendedName>
        <fullName evidence="1">Bacteriophage phiJL001 Gp84 C-terminal domain-containing protein</fullName>
    </recommendedName>
</protein>
<proteinExistence type="predicted"/>
<name>A0A2R8AXS8_9RHOB</name>
<evidence type="ECO:0000313" key="3">
    <source>
        <dbReference type="Proteomes" id="UP000244904"/>
    </source>
</evidence>
<dbReference type="NCBIfam" id="TIGR02218">
    <property type="entry name" value="phg_TIGR02218"/>
    <property type="match status" value="1"/>
</dbReference>
<evidence type="ECO:0000259" key="1">
    <source>
        <dbReference type="Pfam" id="PF09356"/>
    </source>
</evidence>
<dbReference type="AlphaFoldDB" id="A0A2R8AXS8"/>
<feature type="domain" description="Bacteriophage phiJL001 Gp84 C-terminal" evidence="1">
    <location>
        <begin position="195"/>
        <end position="278"/>
    </location>
</feature>
<dbReference type="InterPro" id="IPR018964">
    <property type="entry name" value="Phage_phiJL001_Gp84_C"/>
</dbReference>
<keyword evidence="3" id="KW-1185">Reference proteome</keyword>
<accession>A0A2R8AXS8</accession>
<dbReference type="Pfam" id="PF09931">
    <property type="entry name" value="Phage_phiJL001_Gp84_N"/>
    <property type="match status" value="1"/>
</dbReference>
<organism evidence="2 3">
    <name type="scientific">Pseudoprimorskyibacter insulae</name>
    <dbReference type="NCBI Taxonomy" id="1695997"/>
    <lineage>
        <taxon>Bacteria</taxon>
        <taxon>Pseudomonadati</taxon>
        <taxon>Pseudomonadota</taxon>
        <taxon>Alphaproteobacteria</taxon>
        <taxon>Rhodobacterales</taxon>
        <taxon>Paracoccaceae</taxon>
        <taxon>Pseudoprimorskyibacter</taxon>
    </lineage>
</organism>
<dbReference type="Proteomes" id="UP000244904">
    <property type="component" value="Unassembled WGS sequence"/>
</dbReference>
<reference evidence="3" key="1">
    <citation type="submission" date="2018-03" db="EMBL/GenBank/DDBJ databases">
        <authorList>
            <person name="Rodrigo-Torres L."/>
            <person name="Arahal R. D."/>
            <person name="Lucena T."/>
        </authorList>
    </citation>
    <scope>NUCLEOTIDE SEQUENCE [LARGE SCALE GENOMIC DNA]</scope>
    <source>
        <strain evidence="3">CECT 8871</strain>
    </source>
</reference>
<sequence length="296" mass="31928">MTMNVDGFHQHMKTGLTTVSHAWAVVRKDGVAQGFTDHDRDLRFDDMLFRADSGLSAAALQQGTGLSVDNSEAVGALSATAITEADIAAGRYDGAEVVAWLVNWADTSERKILFRGHIGEIIREGAAFRAELRGLTEFLNRPVGRVFQAPCSAVLGDASCGFDLSGDGFFADGVVMEIESADRFVIQSVSAQPPQWFQRGACAVLSGAAEGLTRAIKRDEPLGDGLRRVQLWEELRAPLTAGDSVRVTAGCDKRFETCRLKFANTLNFQGFPDIPSDDWVAVSPSSTAVRDGGSRR</sequence>